<comment type="caution">
    <text evidence="2">The sequence shown here is derived from an EMBL/GenBank/DDBJ whole genome shotgun (WGS) entry which is preliminary data.</text>
</comment>
<evidence type="ECO:0000313" key="3">
    <source>
        <dbReference type="Proteomes" id="UP000025061"/>
    </source>
</evidence>
<dbReference type="CDD" id="cd10911">
    <property type="entry name" value="PIN_LabA"/>
    <property type="match status" value="1"/>
</dbReference>
<dbReference type="AlphaFoldDB" id="A0A059G0C2"/>
<dbReference type="PANTHER" id="PTHR35458">
    <property type="entry name" value="SLR0755 PROTEIN"/>
    <property type="match status" value="1"/>
</dbReference>
<dbReference type="EMBL" id="ARYI01000001">
    <property type="protein sequence ID" value="KCZ96191.1"/>
    <property type="molecule type" value="Genomic_DNA"/>
</dbReference>
<evidence type="ECO:0000259" key="1">
    <source>
        <dbReference type="Pfam" id="PF01936"/>
    </source>
</evidence>
<name>A0A059G0C2_9PROT</name>
<evidence type="ECO:0000313" key="2">
    <source>
        <dbReference type="EMBL" id="KCZ96191.1"/>
    </source>
</evidence>
<accession>A0A059G0C2</accession>
<reference evidence="2 3" key="1">
    <citation type="submission" date="2013-04" db="EMBL/GenBank/DDBJ databases">
        <title>Hyphomonas hirschiana VP5 Genome Sequencing.</title>
        <authorList>
            <person name="Lai Q."/>
            <person name="Shao Z."/>
        </authorList>
    </citation>
    <scope>NUCLEOTIDE SEQUENCE [LARGE SCALE GENOMIC DNA]</scope>
    <source>
        <strain evidence="2 3">VP5</strain>
    </source>
</reference>
<dbReference type="OrthoDB" id="9794137at2"/>
<dbReference type="PATRIC" id="fig|1280951.3.peg.178"/>
<gene>
    <name evidence="2" type="ORF">HHI_00890</name>
</gene>
<dbReference type="Gene3D" id="3.40.50.1010">
    <property type="entry name" value="5'-nuclease"/>
    <property type="match status" value="1"/>
</dbReference>
<dbReference type="InterPro" id="IPR021139">
    <property type="entry name" value="NYN"/>
</dbReference>
<sequence length="189" mass="21385">MAFYKDERLALFIDGANLYSAARAVGLEIDFRKLLKEFQSRGRLVRASYYTALVESDEYSPIRPLVDWLAYNGFNVVKKPAREFVDREGRKRVRGNMDVELAVDMLEAAAYCDHIVLFSGNGDFRRLVEAVKARGVRVSVVSTMNATPPMISDDLRREADTFIELTDLGDLVARPRRDTSDAPALEDED</sequence>
<dbReference type="InterPro" id="IPR047140">
    <property type="entry name" value="LabA"/>
</dbReference>
<proteinExistence type="predicted"/>
<dbReference type="PANTHER" id="PTHR35458:SF2">
    <property type="entry name" value="SLR0755 PROTEIN"/>
    <property type="match status" value="1"/>
</dbReference>
<dbReference type="Proteomes" id="UP000025061">
    <property type="component" value="Unassembled WGS sequence"/>
</dbReference>
<protein>
    <recommendedName>
        <fullName evidence="1">NYN domain-containing protein</fullName>
    </recommendedName>
</protein>
<dbReference type="Pfam" id="PF01936">
    <property type="entry name" value="NYN"/>
    <property type="match status" value="1"/>
</dbReference>
<keyword evidence="3" id="KW-1185">Reference proteome</keyword>
<feature type="domain" description="NYN" evidence="1">
    <location>
        <begin position="8"/>
        <end position="165"/>
    </location>
</feature>
<organism evidence="2 3">
    <name type="scientific">Hyphomonas hirschiana VP5</name>
    <dbReference type="NCBI Taxonomy" id="1280951"/>
    <lineage>
        <taxon>Bacteria</taxon>
        <taxon>Pseudomonadati</taxon>
        <taxon>Pseudomonadota</taxon>
        <taxon>Alphaproteobacteria</taxon>
        <taxon>Hyphomonadales</taxon>
        <taxon>Hyphomonadaceae</taxon>
        <taxon>Hyphomonas</taxon>
    </lineage>
</organism>
<dbReference type="GO" id="GO:0004540">
    <property type="term" value="F:RNA nuclease activity"/>
    <property type="evidence" value="ECO:0007669"/>
    <property type="project" value="InterPro"/>
</dbReference>
<dbReference type="RefSeq" id="WP_011645898.1">
    <property type="nucleotide sequence ID" value="NZ_ARYI01000001.1"/>
</dbReference>